<organism evidence="1 2">
    <name type="scientific">Corvus moneduloides</name>
    <name type="common">New Caledonian crow</name>
    <dbReference type="NCBI Taxonomy" id="1196302"/>
    <lineage>
        <taxon>Eukaryota</taxon>
        <taxon>Metazoa</taxon>
        <taxon>Chordata</taxon>
        <taxon>Craniata</taxon>
        <taxon>Vertebrata</taxon>
        <taxon>Euteleostomi</taxon>
        <taxon>Archelosauria</taxon>
        <taxon>Archosauria</taxon>
        <taxon>Dinosauria</taxon>
        <taxon>Saurischia</taxon>
        <taxon>Theropoda</taxon>
        <taxon>Coelurosauria</taxon>
        <taxon>Aves</taxon>
        <taxon>Neognathae</taxon>
        <taxon>Neoaves</taxon>
        <taxon>Telluraves</taxon>
        <taxon>Australaves</taxon>
        <taxon>Passeriformes</taxon>
        <taxon>Corvoidea</taxon>
        <taxon>Corvidae</taxon>
        <taxon>Corvus</taxon>
    </lineage>
</organism>
<sequence>MSRNKHWRMGCLAPSTGGGNVPLTLVLVRHLHSWFFLADKLPPPPEGCGFLNMVHFSPSKEYFWATDKISVEQKYPFPSSPLFPKGFWEFQLHAFWQSQRQQGSHSLVWVFAG</sequence>
<evidence type="ECO:0000313" key="1">
    <source>
        <dbReference type="Ensembl" id="ENSCMUP00000002311.1"/>
    </source>
</evidence>
<reference evidence="2" key="1">
    <citation type="submission" date="2019-10" db="EMBL/GenBank/DDBJ databases">
        <title>Corvus moneduloides (New Caledonian crow) genome, bCorMon1, primary haplotype.</title>
        <authorList>
            <person name="Rutz C."/>
            <person name="Fungtammasan C."/>
            <person name="Mountcastle J."/>
            <person name="Formenti G."/>
            <person name="Chow W."/>
            <person name="Howe K."/>
            <person name="Steele M.P."/>
            <person name="Fernandes J."/>
            <person name="Gilbert M.T.P."/>
            <person name="Fedrigo O."/>
            <person name="Jarvis E.D."/>
            <person name="Gemmell N."/>
        </authorList>
    </citation>
    <scope>NUCLEOTIDE SEQUENCE [LARGE SCALE GENOMIC DNA]</scope>
</reference>
<dbReference type="Proteomes" id="UP000694553">
    <property type="component" value="Unassembled WGS sequence"/>
</dbReference>
<evidence type="ECO:0000313" key="2">
    <source>
        <dbReference type="Proteomes" id="UP000694553"/>
    </source>
</evidence>
<name>A0A8C3D9Q4_CORMO</name>
<protein>
    <submittedName>
        <fullName evidence="1">Uncharacterized protein</fullName>
    </submittedName>
</protein>
<dbReference type="AlphaFoldDB" id="A0A8C3D9Q4"/>
<dbReference type="Ensembl" id="ENSCMUT00000002496.2">
    <property type="protein sequence ID" value="ENSCMUP00000002311.1"/>
    <property type="gene ID" value="ENSCMUG00000001588.2"/>
</dbReference>
<reference evidence="1" key="2">
    <citation type="submission" date="2025-08" db="UniProtKB">
        <authorList>
            <consortium name="Ensembl"/>
        </authorList>
    </citation>
    <scope>IDENTIFICATION</scope>
</reference>
<keyword evidence="2" id="KW-1185">Reference proteome</keyword>
<accession>A0A8C3D9Q4</accession>
<proteinExistence type="predicted"/>
<reference evidence="1" key="3">
    <citation type="submission" date="2025-09" db="UniProtKB">
        <authorList>
            <consortium name="Ensembl"/>
        </authorList>
    </citation>
    <scope>IDENTIFICATION</scope>
</reference>